<evidence type="ECO:0000313" key="3">
    <source>
        <dbReference type="EMBL" id="AZV79683.1"/>
    </source>
</evidence>
<feature type="transmembrane region" description="Helical" evidence="1">
    <location>
        <begin position="86"/>
        <end position="106"/>
    </location>
</feature>
<keyword evidence="1" id="KW-1133">Transmembrane helix</keyword>
<feature type="domain" description="EamA" evidence="2">
    <location>
        <begin position="168"/>
        <end position="291"/>
    </location>
</feature>
<protein>
    <submittedName>
        <fullName evidence="3">DMT family transporter</fullName>
    </submittedName>
</protein>
<keyword evidence="1" id="KW-0812">Transmembrane</keyword>
<dbReference type="PANTHER" id="PTHR22911:SF103">
    <property type="entry name" value="BLR2811 PROTEIN"/>
    <property type="match status" value="1"/>
</dbReference>
<evidence type="ECO:0000259" key="2">
    <source>
        <dbReference type="Pfam" id="PF00892"/>
    </source>
</evidence>
<feature type="transmembrane region" description="Helical" evidence="1">
    <location>
        <begin position="138"/>
        <end position="157"/>
    </location>
</feature>
<evidence type="ECO:0000313" key="4">
    <source>
        <dbReference type="Proteomes" id="UP000283063"/>
    </source>
</evidence>
<evidence type="ECO:0000256" key="1">
    <source>
        <dbReference type="SAM" id="Phobius"/>
    </source>
</evidence>
<gene>
    <name evidence="3" type="ORF">EBB79_18595</name>
</gene>
<dbReference type="GO" id="GO:0016020">
    <property type="term" value="C:membrane"/>
    <property type="evidence" value="ECO:0007669"/>
    <property type="project" value="InterPro"/>
</dbReference>
<dbReference type="SUPFAM" id="SSF103481">
    <property type="entry name" value="Multidrug resistance efflux transporter EmrE"/>
    <property type="match status" value="2"/>
</dbReference>
<reference evidence="3 4" key="1">
    <citation type="submission" date="2018-10" db="EMBL/GenBank/DDBJ databases">
        <title>Parasedimentitalea marina sp. nov., a psychrophilic bacterium isolated from deep seawater of the New Britain Trench.</title>
        <authorList>
            <person name="Cao J."/>
        </authorList>
    </citation>
    <scope>NUCLEOTIDE SEQUENCE [LARGE SCALE GENOMIC DNA]</scope>
    <source>
        <strain evidence="3 4">W43</strain>
    </source>
</reference>
<feature type="transmembrane region" description="Helical" evidence="1">
    <location>
        <begin position="193"/>
        <end position="213"/>
    </location>
</feature>
<feature type="transmembrane region" description="Helical" evidence="1">
    <location>
        <begin position="276"/>
        <end position="293"/>
    </location>
</feature>
<keyword evidence="1" id="KW-0472">Membrane</keyword>
<feature type="transmembrane region" description="Helical" evidence="1">
    <location>
        <begin position="163"/>
        <end position="181"/>
    </location>
</feature>
<dbReference type="EMBL" id="CP033219">
    <property type="protein sequence ID" value="AZV79683.1"/>
    <property type="molecule type" value="Genomic_DNA"/>
</dbReference>
<dbReference type="OrthoDB" id="9807937at2"/>
<feature type="transmembrane region" description="Helical" evidence="1">
    <location>
        <begin position="219"/>
        <end position="238"/>
    </location>
</feature>
<dbReference type="InterPro" id="IPR000620">
    <property type="entry name" value="EamA_dom"/>
</dbReference>
<name>A0A3T0N6L8_9RHOB</name>
<keyword evidence="4" id="KW-1185">Reference proteome</keyword>
<feature type="domain" description="EamA" evidence="2">
    <location>
        <begin position="19"/>
        <end position="153"/>
    </location>
</feature>
<proteinExistence type="predicted"/>
<dbReference type="KEGG" id="sedi:EBB79_18595"/>
<dbReference type="RefSeq" id="WP_127750272.1">
    <property type="nucleotide sequence ID" value="NZ_CP033219.1"/>
</dbReference>
<feature type="transmembrane region" description="Helical" evidence="1">
    <location>
        <begin position="112"/>
        <end position="131"/>
    </location>
</feature>
<dbReference type="Pfam" id="PF00892">
    <property type="entry name" value="EamA"/>
    <property type="match status" value="2"/>
</dbReference>
<feature type="transmembrane region" description="Helical" evidence="1">
    <location>
        <begin position="250"/>
        <end position="270"/>
    </location>
</feature>
<feature type="transmembrane region" description="Helical" evidence="1">
    <location>
        <begin position="16"/>
        <end position="33"/>
    </location>
</feature>
<dbReference type="Proteomes" id="UP000283063">
    <property type="component" value="Chromosome"/>
</dbReference>
<accession>A0A3T0N6L8</accession>
<organism evidence="3 4">
    <name type="scientific">Parasedimentitalea marina</name>
    <dbReference type="NCBI Taxonomy" id="2483033"/>
    <lineage>
        <taxon>Bacteria</taxon>
        <taxon>Pseudomonadati</taxon>
        <taxon>Pseudomonadota</taxon>
        <taxon>Alphaproteobacteria</taxon>
        <taxon>Rhodobacterales</taxon>
        <taxon>Paracoccaceae</taxon>
        <taxon>Parasedimentitalea</taxon>
    </lineage>
</organism>
<dbReference type="AlphaFoldDB" id="A0A3T0N6L8"/>
<dbReference type="InterPro" id="IPR037185">
    <property type="entry name" value="EmrE-like"/>
</dbReference>
<sequence length="299" mass="32402">MTTTATAAKAQRQTNNVSLGVMLMIGATVVFALQDGISRHLAGTYNTYMVVMVRYWFFAAFVVFLAMRAPGGVRATARTDQLGLQILRGVLLAGEIVVAVYGFTILGLIESQAVFICYPLLVAALSGPVLGESVGWRRWMAIGLGLIGVMIILQPGAGVFNPAAVIPFVSALMFAVYGLLTRYAARRDSTATSFFWTGIAGAVVLTAVGMWFWEPMVGRDWLWMGLLCVSGVAGHWLLIKCYEVAEASAVQPFAYFHLIWAAFLGVWVFGEVIRDNVVIGAAIIMAAGLFTLWRERAKG</sequence>
<dbReference type="PANTHER" id="PTHR22911">
    <property type="entry name" value="ACYL-MALONYL CONDENSING ENZYME-RELATED"/>
    <property type="match status" value="1"/>
</dbReference>
<feature type="transmembrane region" description="Helical" evidence="1">
    <location>
        <begin position="45"/>
        <end position="66"/>
    </location>
</feature>